<dbReference type="GO" id="GO:0000166">
    <property type="term" value="F:nucleotide binding"/>
    <property type="evidence" value="ECO:0007669"/>
    <property type="project" value="InterPro"/>
</dbReference>
<gene>
    <name evidence="5" type="ORF">H010_10381</name>
</gene>
<name>A0A9X4NWA6_9BURK</name>
<dbReference type="Pfam" id="PF22725">
    <property type="entry name" value="GFO_IDH_MocA_C3"/>
    <property type="match status" value="1"/>
</dbReference>
<accession>A0A9X4NWA6</accession>
<dbReference type="GO" id="GO:0016491">
    <property type="term" value="F:oxidoreductase activity"/>
    <property type="evidence" value="ECO:0007669"/>
    <property type="project" value="UniProtKB-KW"/>
</dbReference>
<keyword evidence="6" id="KW-1185">Reference proteome</keyword>
<organism evidence="5 6">
    <name type="scientific">Hydrogenophaga taeniospiralis CCUG 15921</name>
    <dbReference type="NCBI Taxonomy" id="1281780"/>
    <lineage>
        <taxon>Bacteria</taxon>
        <taxon>Pseudomonadati</taxon>
        <taxon>Pseudomonadota</taxon>
        <taxon>Betaproteobacteria</taxon>
        <taxon>Burkholderiales</taxon>
        <taxon>Comamonadaceae</taxon>
        <taxon>Hydrogenophaga</taxon>
    </lineage>
</organism>
<dbReference type="InterPro" id="IPR055170">
    <property type="entry name" value="GFO_IDH_MocA-like_dom"/>
</dbReference>
<dbReference type="PANTHER" id="PTHR43708:SF5">
    <property type="entry name" value="CONSERVED EXPRESSED OXIDOREDUCTASE (EUROFUNG)-RELATED"/>
    <property type="match status" value="1"/>
</dbReference>
<feature type="domain" description="Gfo/Idh/MocA-like oxidoreductase N-terminal" evidence="3">
    <location>
        <begin position="16"/>
        <end position="134"/>
    </location>
</feature>
<keyword evidence="2" id="KW-0560">Oxidoreductase</keyword>
<reference evidence="5" key="1">
    <citation type="submission" date="2013-01" db="EMBL/GenBank/DDBJ databases">
        <title>Genome draft of Hydrogenophaga taeniospiralis 2K1.</title>
        <authorList>
            <person name="Gomila M."/>
            <person name="Lalucat J."/>
        </authorList>
    </citation>
    <scope>NUCLEOTIDE SEQUENCE</scope>
    <source>
        <strain evidence="5">CCUG 15921</strain>
    </source>
</reference>
<dbReference type="Gene3D" id="3.40.50.720">
    <property type="entry name" value="NAD(P)-binding Rossmann-like Domain"/>
    <property type="match status" value="1"/>
</dbReference>
<protein>
    <submittedName>
        <fullName evidence="5">Oxidoreductase domain-containing protein</fullName>
    </submittedName>
</protein>
<evidence type="ECO:0000259" key="4">
    <source>
        <dbReference type="Pfam" id="PF22725"/>
    </source>
</evidence>
<evidence type="ECO:0000313" key="5">
    <source>
        <dbReference type="EMBL" id="MDG5975660.1"/>
    </source>
</evidence>
<dbReference type="NCBIfam" id="NF008607">
    <property type="entry name" value="PRK11579.1"/>
    <property type="match status" value="1"/>
</dbReference>
<dbReference type="InterPro" id="IPR051317">
    <property type="entry name" value="Gfo/Idh/MocA_oxidoreduct"/>
</dbReference>
<dbReference type="AlphaFoldDB" id="A0A9X4NWA6"/>
<dbReference type="PANTHER" id="PTHR43708">
    <property type="entry name" value="CONSERVED EXPRESSED OXIDOREDUCTASE (EUROFUNG)"/>
    <property type="match status" value="1"/>
</dbReference>
<comment type="similarity">
    <text evidence="1">Belongs to the Gfo/Idh/MocA family.</text>
</comment>
<dbReference type="Proteomes" id="UP001152876">
    <property type="component" value="Unassembled WGS sequence"/>
</dbReference>
<comment type="caution">
    <text evidence="5">The sequence shown here is derived from an EMBL/GenBank/DDBJ whole genome shotgun (WGS) entry which is preliminary data.</text>
</comment>
<dbReference type="Pfam" id="PF01408">
    <property type="entry name" value="GFO_IDH_MocA"/>
    <property type="match status" value="1"/>
</dbReference>
<proteinExistence type="inferred from homology"/>
<feature type="domain" description="GFO/IDH/MocA-like oxidoreductase" evidence="4">
    <location>
        <begin position="143"/>
        <end position="260"/>
    </location>
</feature>
<evidence type="ECO:0000256" key="1">
    <source>
        <dbReference type="ARBA" id="ARBA00010928"/>
    </source>
</evidence>
<evidence type="ECO:0000313" key="6">
    <source>
        <dbReference type="Proteomes" id="UP001152876"/>
    </source>
</evidence>
<evidence type="ECO:0000256" key="2">
    <source>
        <dbReference type="ARBA" id="ARBA00023002"/>
    </source>
</evidence>
<sequence length="372" mass="40144">MYKRAMNPQVVPQKTIRVGLIGWGGSSQVFHGPLIMSTPGLHLAVVVSSRPDAVHAALGPGMAVEPDAGALLARDDIDLVVIPTPNDSHHPLALAALQAGRAVVVDKPFTLNAAQAERLIAVAQERRLLLSVFHNRRWDGDMLTAQALVQSGQLGRIVHAQMHFDRFRPVVPARWRDADGPGAGLWMDLGPHLLDQAMQLFGRPVAIAADLVTTRDGAQATDMFHARLRWASGLRADLHGSALSALPGPRFAIHGTRGSWVKWGLDPQEDALKAGQRPDAAHPEDWGHDPAVGRLAVLAPDAPPNAAPMEQDWTTALGRYPDFYAGIRDAWWGLAPNPVPATQVLDVMRLLDLGAQSAAQRRELPVPDAAFM</sequence>
<dbReference type="InterPro" id="IPR036291">
    <property type="entry name" value="NAD(P)-bd_dom_sf"/>
</dbReference>
<dbReference type="SUPFAM" id="SSF51735">
    <property type="entry name" value="NAD(P)-binding Rossmann-fold domains"/>
    <property type="match status" value="1"/>
</dbReference>
<evidence type="ECO:0000259" key="3">
    <source>
        <dbReference type="Pfam" id="PF01408"/>
    </source>
</evidence>
<dbReference type="Gene3D" id="3.30.360.10">
    <property type="entry name" value="Dihydrodipicolinate Reductase, domain 2"/>
    <property type="match status" value="1"/>
</dbReference>
<dbReference type="InterPro" id="IPR000683">
    <property type="entry name" value="Gfo/Idh/MocA-like_OxRdtase_N"/>
</dbReference>
<dbReference type="EMBL" id="AOGK01000008">
    <property type="protein sequence ID" value="MDG5975660.1"/>
    <property type="molecule type" value="Genomic_DNA"/>
</dbReference>